<evidence type="ECO:0000256" key="1">
    <source>
        <dbReference type="SAM" id="SignalP"/>
    </source>
</evidence>
<protein>
    <recommendedName>
        <fullName evidence="4">DUF1570 domain-containing protein</fullName>
    </recommendedName>
</protein>
<keyword evidence="1" id="KW-0732">Signal</keyword>
<comment type="caution">
    <text evidence="2">The sequence shown here is derived from an EMBL/GenBank/DDBJ whole genome shotgun (WGS) entry which is preliminary data.</text>
</comment>
<organism evidence="2 3">
    <name type="scientific">Glacieibacterium frigidum</name>
    <dbReference type="NCBI Taxonomy" id="2593303"/>
    <lineage>
        <taxon>Bacteria</taxon>
        <taxon>Pseudomonadati</taxon>
        <taxon>Pseudomonadota</taxon>
        <taxon>Alphaproteobacteria</taxon>
        <taxon>Sphingomonadales</taxon>
        <taxon>Sphingosinicellaceae</taxon>
        <taxon>Glacieibacterium</taxon>
    </lineage>
</organism>
<dbReference type="AlphaFoldDB" id="A0A552U8J5"/>
<name>A0A552U8J5_9SPHN</name>
<feature type="signal peptide" evidence="1">
    <location>
        <begin position="1"/>
        <end position="19"/>
    </location>
</feature>
<keyword evidence="3" id="KW-1185">Reference proteome</keyword>
<dbReference type="SUPFAM" id="SSF48452">
    <property type="entry name" value="TPR-like"/>
    <property type="match status" value="1"/>
</dbReference>
<evidence type="ECO:0000313" key="3">
    <source>
        <dbReference type="Proteomes" id="UP000317894"/>
    </source>
</evidence>
<reference evidence="2 3" key="1">
    <citation type="submission" date="2019-07" db="EMBL/GenBank/DDBJ databases">
        <title>Novel species isolated from glacier.</title>
        <authorList>
            <person name="Liu Q."/>
            <person name="Xin Y.-H."/>
        </authorList>
    </citation>
    <scope>NUCLEOTIDE SEQUENCE [LARGE SCALE GENOMIC DNA]</scope>
    <source>
        <strain evidence="2 3">LB1R16</strain>
    </source>
</reference>
<proteinExistence type="predicted"/>
<dbReference type="OrthoDB" id="5523615at2"/>
<evidence type="ECO:0000313" key="2">
    <source>
        <dbReference type="EMBL" id="TRW14531.1"/>
    </source>
</evidence>
<dbReference type="RefSeq" id="WP_144237736.1">
    <property type="nucleotide sequence ID" value="NZ_VJWA01000002.1"/>
</dbReference>
<evidence type="ECO:0008006" key="4">
    <source>
        <dbReference type="Google" id="ProtNLM"/>
    </source>
</evidence>
<dbReference type="EMBL" id="VJWA01000002">
    <property type="protein sequence ID" value="TRW14531.1"/>
    <property type="molecule type" value="Genomic_DNA"/>
</dbReference>
<accession>A0A552U8J5</accession>
<dbReference type="Gene3D" id="1.25.40.10">
    <property type="entry name" value="Tetratricopeptide repeat domain"/>
    <property type="match status" value="1"/>
</dbReference>
<gene>
    <name evidence="2" type="ORF">FMM06_12575</name>
</gene>
<dbReference type="Proteomes" id="UP000317894">
    <property type="component" value="Unassembled WGS sequence"/>
</dbReference>
<feature type="chain" id="PRO_5021920072" description="DUF1570 domain-containing protein" evidence="1">
    <location>
        <begin position="20"/>
        <end position="503"/>
    </location>
</feature>
<sequence length="503" mass="54187">MLARVVALILLVLPAAVQAAWLRAETASFVGYSNGSERSLREKMGELQEFDQLLRLLTGIEPSGSAAKLPIYFVENGEFATLGMPARNVGGFYRAGPGYIAAFVGTSRTGAGDSDNHVLFHEYTHHFMLQNSRAAYPAWYVEGFAEYVSTARFEKTFTEFGGVGLGRAYALLAKAWLPVRTVMTSRVTDMSTYDRGQFYAMSWLAVHYLSRDEGRRAQLRAYLKAIDTGTPPDDAFTKSFGLSYEDFGKALRRYLDGKDITVTRISGAQAGRAQGDPVVALTRLPPAADRLVVPAAALAALDFRPASARGAGDAAREKRLLGIVRAAPAGDDFADLIVAEAEIKLGDRAVGIARLDARLAREPDNAQALYLRGMTQLIDAEATRDKEGLRRARVLLTRANAARPDDYRILAGHARSYATIDLPPKEVEVLMRAVELAPQVAELAIQAARVQARRGDRATAKALLMPLANSPHGGGLAQAAARLLAAITLGKPAGAIQAKDDGG</sequence>
<dbReference type="InterPro" id="IPR011990">
    <property type="entry name" value="TPR-like_helical_dom_sf"/>
</dbReference>